<dbReference type="PROSITE" id="PS50222">
    <property type="entry name" value="EF_HAND_2"/>
    <property type="match status" value="4"/>
</dbReference>
<dbReference type="InterPro" id="IPR011992">
    <property type="entry name" value="EF-hand-dom_pair"/>
</dbReference>
<dbReference type="GeneID" id="115746969"/>
<feature type="domain" description="EF-hand" evidence="5">
    <location>
        <begin position="149"/>
        <end position="184"/>
    </location>
</feature>
<feature type="domain" description="EF-hand" evidence="5">
    <location>
        <begin position="42"/>
        <end position="77"/>
    </location>
</feature>
<dbReference type="FunFam" id="1.10.238.10:FF:000089">
    <property type="entry name" value="calmodulin-like protein 3"/>
    <property type="match status" value="1"/>
</dbReference>
<evidence type="ECO:0000256" key="4">
    <source>
        <dbReference type="ARBA" id="ARBA00022837"/>
    </source>
</evidence>
<dbReference type="InterPro" id="IPR002048">
    <property type="entry name" value="EF_hand_dom"/>
</dbReference>
<keyword evidence="4" id="KW-0106">Calcium</keyword>
<feature type="domain" description="EF-hand" evidence="5">
    <location>
        <begin position="117"/>
        <end position="148"/>
    </location>
</feature>
<evidence type="ECO:0000256" key="3">
    <source>
        <dbReference type="ARBA" id="ARBA00022737"/>
    </source>
</evidence>
<accession>A0A8B8PVL9</accession>
<dbReference type="CDD" id="cd00051">
    <property type="entry name" value="EFh"/>
    <property type="match status" value="2"/>
</dbReference>
<dbReference type="Proteomes" id="UP000827889">
    <property type="component" value="Chromosome 11"/>
</dbReference>
<sequence>MSRFGLNLQYSLSRKTSLKLGKRSLSKETSLRPAAPPKIYRPNTEEMRQVFDKFDANRDGKISKEEYKSAMGVLGQGISDHEANEAFRVMDANKDGFVDFREFLEVHGSGGGIKSCDIEGAFRAYDLDGDGRISAKELWEVMRSLGEKCSLEACKRMVRAVDADGDGCVNMDEFMNMMTRTMKPC</sequence>
<keyword evidence="6" id="KW-1185">Reference proteome</keyword>
<dbReference type="Pfam" id="PF13499">
    <property type="entry name" value="EF-hand_7"/>
    <property type="match status" value="2"/>
</dbReference>
<dbReference type="GO" id="GO:0005509">
    <property type="term" value="F:calcium ion binding"/>
    <property type="evidence" value="ECO:0007669"/>
    <property type="project" value="InterPro"/>
</dbReference>
<evidence type="ECO:0000256" key="2">
    <source>
        <dbReference type="ARBA" id="ARBA00022723"/>
    </source>
</evidence>
<dbReference type="KEGG" id="rarg:115746969"/>
<dbReference type="GO" id="GO:0005737">
    <property type="term" value="C:cytoplasm"/>
    <property type="evidence" value="ECO:0007669"/>
    <property type="project" value="UniProtKB-ARBA"/>
</dbReference>
<dbReference type="SUPFAM" id="SSF47473">
    <property type="entry name" value="EF-hand"/>
    <property type="match status" value="1"/>
</dbReference>
<evidence type="ECO:0000313" key="6">
    <source>
        <dbReference type="Proteomes" id="UP000827889"/>
    </source>
</evidence>
<dbReference type="InterPro" id="IPR039647">
    <property type="entry name" value="EF_hand_pair_protein_CML-like"/>
</dbReference>
<dbReference type="PROSITE" id="PS00018">
    <property type="entry name" value="EF_HAND_1"/>
    <property type="match status" value="4"/>
</dbReference>
<evidence type="ECO:0000256" key="1">
    <source>
        <dbReference type="ARBA" id="ARBA00003291"/>
    </source>
</evidence>
<comment type="function">
    <text evidence="1">Potential calcium sensor.</text>
</comment>
<name>A0A8B8PVL9_9MYRT</name>
<evidence type="ECO:0000313" key="7">
    <source>
        <dbReference type="RefSeq" id="XP_030538829.1"/>
    </source>
</evidence>
<protein>
    <submittedName>
        <fullName evidence="7">Calmodulin-like protein 30</fullName>
    </submittedName>
</protein>
<dbReference type="RefSeq" id="XP_030538829.1">
    <property type="nucleotide sequence ID" value="XM_030682969.2"/>
</dbReference>
<proteinExistence type="predicted"/>
<dbReference type="OrthoDB" id="26525at2759"/>
<dbReference type="Gene3D" id="1.10.238.10">
    <property type="entry name" value="EF-hand"/>
    <property type="match status" value="2"/>
</dbReference>
<organism evidence="6 7">
    <name type="scientific">Rhodamnia argentea</name>
    <dbReference type="NCBI Taxonomy" id="178133"/>
    <lineage>
        <taxon>Eukaryota</taxon>
        <taxon>Viridiplantae</taxon>
        <taxon>Streptophyta</taxon>
        <taxon>Embryophyta</taxon>
        <taxon>Tracheophyta</taxon>
        <taxon>Spermatophyta</taxon>
        <taxon>Magnoliopsida</taxon>
        <taxon>eudicotyledons</taxon>
        <taxon>Gunneridae</taxon>
        <taxon>Pentapetalae</taxon>
        <taxon>rosids</taxon>
        <taxon>malvids</taxon>
        <taxon>Myrtales</taxon>
        <taxon>Myrtaceae</taxon>
        <taxon>Myrtoideae</taxon>
        <taxon>Myrteae</taxon>
        <taxon>Australasian group</taxon>
        <taxon>Rhodamnia</taxon>
    </lineage>
</organism>
<gene>
    <name evidence="7" type="primary">LOC115746969</name>
</gene>
<dbReference type="SMART" id="SM00054">
    <property type="entry name" value="EFh"/>
    <property type="match status" value="4"/>
</dbReference>
<evidence type="ECO:0000259" key="5">
    <source>
        <dbReference type="PROSITE" id="PS50222"/>
    </source>
</evidence>
<feature type="domain" description="EF-hand" evidence="5">
    <location>
        <begin position="78"/>
        <end position="113"/>
    </location>
</feature>
<keyword evidence="2" id="KW-0479">Metal-binding</keyword>
<dbReference type="PANTHER" id="PTHR10891">
    <property type="entry name" value="EF-HAND CALCIUM-BINDING DOMAIN CONTAINING PROTEIN"/>
    <property type="match status" value="1"/>
</dbReference>
<dbReference type="InterPro" id="IPR018247">
    <property type="entry name" value="EF_Hand_1_Ca_BS"/>
</dbReference>
<reference evidence="7" key="1">
    <citation type="submission" date="2025-08" db="UniProtKB">
        <authorList>
            <consortium name="RefSeq"/>
        </authorList>
    </citation>
    <scope>IDENTIFICATION</scope>
    <source>
        <tissue evidence="7">Leaf</tissue>
    </source>
</reference>
<keyword evidence="3" id="KW-0677">Repeat</keyword>
<dbReference type="AlphaFoldDB" id="A0A8B8PVL9"/>
<dbReference type="PRINTS" id="PR00450">
    <property type="entry name" value="RECOVERIN"/>
</dbReference>